<feature type="region of interest" description="Disordered" evidence="1">
    <location>
        <begin position="70"/>
        <end position="112"/>
    </location>
</feature>
<feature type="compositionally biased region" description="Basic and acidic residues" evidence="1">
    <location>
        <begin position="86"/>
        <end position="112"/>
    </location>
</feature>
<accession>A0ABR2WFR7</accession>
<evidence type="ECO:0000313" key="2">
    <source>
        <dbReference type="EMBL" id="KAK9760332.1"/>
    </source>
</evidence>
<name>A0ABR2WFR7_9FUNG</name>
<keyword evidence="3" id="KW-1185">Reference proteome</keyword>
<sequence length="112" mass="12449">MTSRVGSSIPQTCVKDHALETYTQSTDTSTLDYILPSIHQLNPEVDTTFSAEETTMPRKKFPEYTSMSPFLLSPPVPSPSSLLTSTDDHTSEYMSTESRDSHSPARSEYSHS</sequence>
<dbReference type="Proteomes" id="UP001479436">
    <property type="component" value="Unassembled WGS sequence"/>
</dbReference>
<proteinExistence type="predicted"/>
<reference evidence="2 3" key="1">
    <citation type="submission" date="2023-04" db="EMBL/GenBank/DDBJ databases">
        <title>Genome of Basidiobolus ranarum AG-B5.</title>
        <authorList>
            <person name="Stajich J.E."/>
            <person name="Carter-House D."/>
            <person name="Gryganskyi A."/>
        </authorList>
    </citation>
    <scope>NUCLEOTIDE SEQUENCE [LARGE SCALE GENOMIC DNA]</scope>
    <source>
        <strain evidence="2 3">AG-B5</strain>
    </source>
</reference>
<gene>
    <name evidence="2" type="ORF">K7432_015757</name>
</gene>
<organism evidence="2 3">
    <name type="scientific">Basidiobolus ranarum</name>
    <dbReference type="NCBI Taxonomy" id="34480"/>
    <lineage>
        <taxon>Eukaryota</taxon>
        <taxon>Fungi</taxon>
        <taxon>Fungi incertae sedis</taxon>
        <taxon>Zoopagomycota</taxon>
        <taxon>Entomophthoromycotina</taxon>
        <taxon>Basidiobolomycetes</taxon>
        <taxon>Basidiobolales</taxon>
        <taxon>Basidiobolaceae</taxon>
        <taxon>Basidiobolus</taxon>
    </lineage>
</organism>
<protein>
    <submittedName>
        <fullName evidence="2">Uncharacterized protein</fullName>
    </submittedName>
</protein>
<dbReference type="EMBL" id="JASJQH010002259">
    <property type="protein sequence ID" value="KAK9760332.1"/>
    <property type="molecule type" value="Genomic_DNA"/>
</dbReference>
<feature type="non-terminal residue" evidence="2">
    <location>
        <position position="112"/>
    </location>
</feature>
<evidence type="ECO:0000256" key="1">
    <source>
        <dbReference type="SAM" id="MobiDB-lite"/>
    </source>
</evidence>
<evidence type="ECO:0000313" key="3">
    <source>
        <dbReference type="Proteomes" id="UP001479436"/>
    </source>
</evidence>
<comment type="caution">
    <text evidence="2">The sequence shown here is derived from an EMBL/GenBank/DDBJ whole genome shotgun (WGS) entry which is preliminary data.</text>
</comment>